<protein>
    <recommendedName>
        <fullName evidence="2">non-specific serine/threonine protein kinase</fullName>
        <ecNumber evidence="2">2.7.11.1</ecNumber>
    </recommendedName>
</protein>
<sequence length="432" mass="48610">MKCFSFYIGDRKDEPKTPKSVFVQSVNSSGTDHEIGRSGSELNSQNVTGIDRESMGRPSLPSMPQRHSNLRAFTVSELKSATKNFSRSVMVGEGGFGCVYKGSIKSTEDPTTKLEIAVKQLGKRGMQASLIPHGHKEWITEVNVLGVVEHPNLVKLVGYCADEDERGMQRLLVYEFMPRGSVDDHLSIRSDKPLPWAMRLRIAQDAARGLKYLHEEMDFQIIFRDFKSSNILLDEQWNAKLSDFGLARLGPSEGLTHVSTAVVGTMGYAAPEYIQTGRLTSKSDVWSYGVFLYELITGRRPLDRNRPKSEQKLLEWIRPYLSDAKKFKQIVDPRIEQKDILKSAHKLANIANRCLVRNPKSRPTMGEVLEMTNLIVNAFTETESAQQSSKNSAPTATSHDTTAKNKRRNVDLKTGESGWFGRMWSPKHVRTC</sequence>
<keyword evidence="7 13" id="KW-0547">Nucleotide-binding</keyword>
<dbReference type="FunFam" id="1.10.510.10:FF:000146">
    <property type="entry name" value="LRR receptor-like serine/threonine-protein kinase IOS1"/>
    <property type="match status" value="1"/>
</dbReference>
<dbReference type="Pfam" id="PF00069">
    <property type="entry name" value="Pkinase"/>
    <property type="match status" value="1"/>
</dbReference>
<evidence type="ECO:0000256" key="10">
    <source>
        <dbReference type="ARBA" id="ARBA00022989"/>
    </source>
</evidence>
<evidence type="ECO:0000256" key="7">
    <source>
        <dbReference type="ARBA" id="ARBA00022741"/>
    </source>
</evidence>
<evidence type="ECO:0000256" key="8">
    <source>
        <dbReference type="ARBA" id="ARBA00022777"/>
    </source>
</evidence>
<dbReference type="EMBL" id="CAADRP010000824">
    <property type="protein sequence ID" value="VFU32668.1"/>
    <property type="molecule type" value="Genomic_DNA"/>
</dbReference>
<dbReference type="PROSITE" id="PS00107">
    <property type="entry name" value="PROTEIN_KINASE_ATP"/>
    <property type="match status" value="1"/>
</dbReference>
<evidence type="ECO:0000259" key="15">
    <source>
        <dbReference type="PROSITE" id="PS50011"/>
    </source>
</evidence>
<name>A0A6N2KVN8_SALVM</name>
<dbReference type="AlphaFoldDB" id="A0A6N2KVN8"/>
<dbReference type="Gene3D" id="3.30.200.20">
    <property type="entry name" value="Phosphorylase Kinase, domain 1"/>
    <property type="match status" value="1"/>
</dbReference>
<keyword evidence="11" id="KW-0472">Membrane</keyword>
<proteinExistence type="predicted"/>
<keyword evidence="5" id="KW-0808">Transferase</keyword>
<keyword evidence="12" id="KW-0675">Receptor</keyword>
<evidence type="ECO:0000256" key="5">
    <source>
        <dbReference type="ARBA" id="ARBA00022679"/>
    </source>
</evidence>
<dbReference type="InterPro" id="IPR000719">
    <property type="entry name" value="Prot_kinase_dom"/>
</dbReference>
<keyword evidence="9 13" id="KW-0067">ATP-binding</keyword>
<evidence type="ECO:0000313" key="16">
    <source>
        <dbReference type="EMBL" id="VFU32668.1"/>
    </source>
</evidence>
<keyword evidence="6" id="KW-0812">Transmembrane</keyword>
<evidence type="ECO:0000256" key="2">
    <source>
        <dbReference type="ARBA" id="ARBA00012513"/>
    </source>
</evidence>
<dbReference type="InterPro" id="IPR011009">
    <property type="entry name" value="Kinase-like_dom_sf"/>
</dbReference>
<evidence type="ECO:0000256" key="1">
    <source>
        <dbReference type="ARBA" id="ARBA00004167"/>
    </source>
</evidence>
<gene>
    <name evidence="16" type="ORF">SVIM_LOCUS144777</name>
</gene>
<accession>A0A6N2KVN8</accession>
<dbReference type="GO" id="GO:0005524">
    <property type="term" value="F:ATP binding"/>
    <property type="evidence" value="ECO:0007669"/>
    <property type="project" value="UniProtKB-UniRule"/>
</dbReference>
<dbReference type="PROSITE" id="PS50011">
    <property type="entry name" value="PROTEIN_KINASE_DOM"/>
    <property type="match status" value="1"/>
</dbReference>
<evidence type="ECO:0000256" key="9">
    <source>
        <dbReference type="ARBA" id="ARBA00022840"/>
    </source>
</evidence>
<dbReference type="SUPFAM" id="SSF56112">
    <property type="entry name" value="Protein kinase-like (PK-like)"/>
    <property type="match status" value="1"/>
</dbReference>
<evidence type="ECO:0000256" key="3">
    <source>
        <dbReference type="ARBA" id="ARBA00022527"/>
    </source>
</evidence>
<dbReference type="FunFam" id="3.30.200.20:FF:000228">
    <property type="entry name" value="Serine/threonine-protein kinase BIK1"/>
    <property type="match status" value="1"/>
</dbReference>
<feature type="compositionally biased region" description="Polar residues" evidence="14">
    <location>
        <begin position="382"/>
        <end position="400"/>
    </location>
</feature>
<evidence type="ECO:0000256" key="12">
    <source>
        <dbReference type="ARBA" id="ARBA00023170"/>
    </source>
</evidence>
<evidence type="ECO:0000256" key="13">
    <source>
        <dbReference type="PROSITE-ProRule" id="PRU10141"/>
    </source>
</evidence>
<organism evidence="16">
    <name type="scientific">Salix viminalis</name>
    <name type="common">Common osier</name>
    <name type="synonym">Basket willow</name>
    <dbReference type="NCBI Taxonomy" id="40686"/>
    <lineage>
        <taxon>Eukaryota</taxon>
        <taxon>Viridiplantae</taxon>
        <taxon>Streptophyta</taxon>
        <taxon>Embryophyta</taxon>
        <taxon>Tracheophyta</taxon>
        <taxon>Spermatophyta</taxon>
        <taxon>Magnoliopsida</taxon>
        <taxon>eudicotyledons</taxon>
        <taxon>Gunneridae</taxon>
        <taxon>Pentapetalae</taxon>
        <taxon>rosids</taxon>
        <taxon>fabids</taxon>
        <taxon>Malpighiales</taxon>
        <taxon>Salicaceae</taxon>
        <taxon>Saliceae</taxon>
        <taxon>Salix</taxon>
    </lineage>
</organism>
<dbReference type="GO" id="GO:0004674">
    <property type="term" value="F:protein serine/threonine kinase activity"/>
    <property type="evidence" value="ECO:0007669"/>
    <property type="project" value="UniProtKB-KW"/>
</dbReference>
<keyword evidence="10" id="KW-1133">Transmembrane helix</keyword>
<dbReference type="Gene3D" id="1.10.510.10">
    <property type="entry name" value="Transferase(Phosphotransferase) domain 1"/>
    <property type="match status" value="1"/>
</dbReference>
<feature type="domain" description="Protein kinase" evidence="15">
    <location>
        <begin position="85"/>
        <end position="380"/>
    </location>
</feature>
<dbReference type="InterPro" id="IPR050823">
    <property type="entry name" value="Plant_Ser_Thr_Prot_Kinase"/>
</dbReference>
<comment type="subcellular location">
    <subcellularLocation>
        <location evidence="1">Membrane</location>
        <topology evidence="1">Single-pass membrane protein</topology>
    </subcellularLocation>
</comment>
<evidence type="ECO:0000256" key="6">
    <source>
        <dbReference type="ARBA" id="ARBA00022692"/>
    </source>
</evidence>
<feature type="region of interest" description="Disordered" evidence="14">
    <location>
        <begin position="382"/>
        <end position="412"/>
    </location>
</feature>
<evidence type="ECO:0000256" key="4">
    <source>
        <dbReference type="ARBA" id="ARBA00022553"/>
    </source>
</evidence>
<dbReference type="EC" id="2.7.11.1" evidence="2"/>
<feature type="binding site" evidence="13">
    <location>
        <position position="119"/>
    </location>
    <ligand>
        <name>ATP</name>
        <dbReference type="ChEBI" id="CHEBI:30616"/>
    </ligand>
</feature>
<keyword evidence="3" id="KW-0723">Serine/threonine-protein kinase</keyword>
<reference evidence="16" key="1">
    <citation type="submission" date="2019-03" db="EMBL/GenBank/DDBJ databases">
        <authorList>
            <person name="Mank J."/>
            <person name="Almeida P."/>
        </authorList>
    </citation>
    <scope>NUCLEOTIDE SEQUENCE</scope>
    <source>
        <strain evidence="16">78183</strain>
    </source>
</reference>
<evidence type="ECO:0000256" key="14">
    <source>
        <dbReference type="SAM" id="MobiDB-lite"/>
    </source>
</evidence>
<dbReference type="GO" id="GO:0016020">
    <property type="term" value="C:membrane"/>
    <property type="evidence" value="ECO:0007669"/>
    <property type="project" value="UniProtKB-SubCell"/>
</dbReference>
<dbReference type="CDD" id="cd14066">
    <property type="entry name" value="STKc_IRAK"/>
    <property type="match status" value="1"/>
</dbReference>
<keyword evidence="8" id="KW-0418">Kinase</keyword>
<dbReference type="PANTHER" id="PTHR45621">
    <property type="entry name" value="OS01G0588500 PROTEIN-RELATED"/>
    <property type="match status" value="1"/>
</dbReference>
<keyword evidence="4" id="KW-0597">Phosphoprotein</keyword>
<dbReference type="InterPro" id="IPR017441">
    <property type="entry name" value="Protein_kinase_ATP_BS"/>
</dbReference>
<evidence type="ECO:0000256" key="11">
    <source>
        <dbReference type="ARBA" id="ARBA00023136"/>
    </source>
</evidence>